<comment type="catalytic activity">
    <reaction evidence="4">
        <text>a quinone + NADH + 5 H(+)(in) = a quinol + NAD(+) + 4 H(+)(out)</text>
        <dbReference type="Rhea" id="RHEA:57888"/>
        <dbReference type="ChEBI" id="CHEBI:15378"/>
        <dbReference type="ChEBI" id="CHEBI:24646"/>
        <dbReference type="ChEBI" id="CHEBI:57540"/>
        <dbReference type="ChEBI" id="CHEBI:57945"/>
        <dbReference type="ChEBI" id="CHEBI:132124"/>
    </reaction>
</comment>
<dbReference type="GO" id="GO:0016651">
    <property type="term" value="F:oxidoreductase activity, acting on NAD(P)H"/>
    <property type="evidence" value="ECO:0007669"/>
    <property type="project" value="InterPro"/>
</dbReference>
<comment type="caution">
    <text evidence="7">The sequence shown here is derived from an EMBL/GenBank/DDBJ whole genome shotgun (WGS) entry which is preliminary data.</text>
</comment>
<evidence type="ECO:0000256" key="1">
    <source>
        <dbReference type="ARBA" id="ARBA00007569"/>
    </source>
</evidence>
<evidence type="ECO:0000313" key="6">
    <source>
        <dbReference type="EMBL" id="HGQ55431.1"/>
    </source>
</evidence>
<comment type="similarity">
    <text evidence="1 3">Belongs to the complex I 30 kDa subunit family.</text>
</comment>
<reference evidence="7" key="1">
    <citation type="journal article" date="2020" name="mSystems">
        <title>Genome- and Community-Level Interaction Insights into Carbon Utilization and Element Cycling Functions of Hydrothermarchaeota in Hydrothermal Sediment.</title>
        <authorList>
            <person name="Zhou Z."/>
            <person name="Liu Y."/>
            <person name="Xu W."/>
            <person name="Pan J."/>
            <person name="Luo Z.H."/>
            <person name="Li M."/>
        </authorList>
    </citation>
    <scope>NUCLEOTIDE SEQUENCE [LARGE SCALE GENOMIC DNA]</scope>
    <source>
        <strain evidence="7">SpSt-594</strain>
        <strain evidence="6">SpSt-655</strain>
    </source>
</reference>
<dbReference type="SUPFAM" id="SSF143243">
    <property type="entry name" value="Nqo5-like"/>
    <property type="match status" value="1"/>
</dbReference>
<evidence type="ECO:0000313" key="7">
    <source>
        <dbReference type="EMBL" id="HGU47549.1"/>
    </source>
</evidence>
<gene>
    <name evidence="7" type="ORF">ENT60_03160</name>
    <name evidence="6" type="ORF">ENU28_03070</name>
</gene>
<keyword evidence="2 3" id="KW-0813">Transport</keyword>
<dbReference type="EMBL" id="DTBX01000108">
    <property type="protein sequence ID" value="HGQ55431.1"/>
    <property type="molecule type" value="Genomic_DNA"/>
</dbReference>
<dbReference type="Pfam" id="PF00329">
    <property type="entry name" value="Complex1_30kDa"/>
    <property type="match status" value="1"/>
</dbReference>
<organism evidence="7">
    <name type="scientific">candidate division WOR-3 bacterium</name>
    <dbReference type="NCBI Taxonomy" id="2052148"/>
    <lineage>
        <taxon>Bacteria</taxon>
        <taxon>Bacteria division WOR-3</taxon>
    </lineage>
</organism>
<comment type="function">
    <text evidence="4">NDH-1 shuttles electrons from NADH, via FMN and iron-sulfur (Fe-S) centers, to quinones in the respiratory chain.</text>
</comment>
<protein>
    <recommendedName>
        <fullName evidence="4">NADH-quinone oxidoreductase</fullName>
        <ecNumber evidence="4">7.1.1.-</ecNumber>
    </recommendedName>
</protein>
<evidence type="ECO:0000259" key="5">
    <source>
        <dbReference type="Pfam" id="PF00329"/>
    </source>
</evidence>
<dbReference type="GO" id="GO:0008137">
    <property type="term" value="F:NADH dehydrogenase (ubiquinone) activity"/>
    <property type="evidence" value="ECO:0007669"/>
    <property type="project" value="InterPro"/>
</dbReference>
<dbReference type="PANTHER" id="PTHR10884:SF14">
    <property type="entry name" value="NADH DEHYDROGENASE [UBIQUINONE] IRON-SULFUR PROTEIN 3, MITOCHONDRIAL"/>
    <property type="match status" value="1"/>
</dbReference>
<dbReference type="InterPro" id="IPR037232">
    <property type="entry name" value="NADH_quin_OxRdtase_su_C/D-like"/>
</dbReference>
<evidence type="ECO:0000256" key="4">
    <source>
        <dbReference type="RuleBase" id="RU003582"/>
    </source>
</evidence>
<dbReference type="InterPro" id="IPR020396">
    <property type="entry name" value="NADH_UbQ_OxRdtase_CS"/>
</dbReference>
<dbReference type="GO" id="GO:0048038">
    <property type="term" value="F:quinone binding"/>
    <property type="evidence" value="ECO:0007669"/>
    <property type="project" value="UniProtKB-KW"/>
</dbReference>
<dbReference type="EMBL" id="DSZH01000149">
    <property type="protein sequence ID" value="HGU47549.1"/>
    <property type="molecule type" value="Genomic_DNA"/>
</dbReference>
<keyword evidence="3" id="KW-1278">Translocase</keyword>
<keyword evidence="3" id="KW-0520">NAD</keyword>
<dbReference type="EC" id="7.1.1.-" evidence="4"/>
<name>A0A7C4VZJ9_UNCW3</name>
<evidence type="ECO:0000256" key="2">
    <source>
        <dbReference type="ARBA" id="ARBA00022448"/>
    </source>
</evidence>
<dbReference type="AlphaFoldDB" id="A0A7C4VZJ9"/>
<dbReference type="Gene3D" id="3.30.460.80">
    <property type="entry name" value="NADH:ubiquinone oxidoreductase, 30kDa subunit"/>
    <property type="match status" value="1"/>
</dbReference>
<feature type="domain" description="NADH:ubiquinone oxidoreductase 30kDa subunit" evidence="5">
    <location>
        <begin position="28"/>
        <end position="141"/>
    </location>
</feature>
<accession>A0A7C4VZJ9</accession>
<proteinExistence type="inferred from homology"/>
<dbReference type="PROSITE" id="PS00542">
    <property type="entry name" value="COMPLEX1_30K"/>
    <property type="match status" value="1"/>
</dbReference>
<dbReference type="InterPro" id="IPR001268">
    <property type="entry name" value="NADH_UbQ_OxRdtase_30kDa_su"/>
</dbReference>
<sequence length="143" mass="17095">MSELLTEIKNRFPEIEVYEHNKRRLYLKISKEKIREIAYFLHKEKGLRLSIMTGVDTRDGIEILYHFSEDKTGTYYTVKIITDRDNPEVDTISDITKASEWIEREIWELLGVNFIGHKNLKPLLTSEDWPRDKHPLRRDYEGI</sequence>
<keyword evidence="4" id="KW-0874">Quinone</keyword>
<evidence type="ECO:0000256" key="3">
    <source>
        <dbReference type="RuleBase" id="RU003456"/>
    </source>
</evidence>
<dbReference type="PANTHER" id="PTHR10884">
    <property type="entry name" value="NADH DEHYDROGENASE UBIQUINONE IRON-SULFUR PROTEIN 3"/>
    <property type="match status" value="1"/>
</dbReference>